<feature type="non-terminal residue" evidence="1">
    <location>
        <position position="105"/>
    </location>
</feature>
<protein>
    <submittedName>
        <fullName evidence="1">Uncharacterized protein</fullName>
    </submittedName>
</protein>
<evidence type="ECO:0000313" key="2">
    <source>
        <dbReference type="Proteomes" id="UP000266841"/>
    </source>
</evidence>
<proteinExistence type="predicted"/>
<dbReference type="EMBL" id="AGNL01030154">
    <property type="protein sequence ID" value="EJK56915.1"/>
    <property type="molecule type" value="Genomic_DNA"/>
</dbReference>
<name>K0RV68_THAOC</name>
<dbReference type="AlphaFoldDB" id="K0RV68"/>
<keyword evidence="2" id="KW-1185">Reference proteome</keyword>
<accession>K0RV68</accession>
<evidence type="ECO:0000313" key="1">
    <source>
        <dbReference type="EMBL" id="EJK56915.1"/>
    </source>
</evidence>
<gene>
    <name evidence="1" type="ORF">THAOC_23102</name>
</gene>
<reference evidence="1 2" key="1">
    <citation type="journal article" date="2012" name="Genome Biol.">
        <title>Genome and low-iron response of an oceanic diatom adapted to chronic iron limitation.</title>
        <authorList>
            <person name="Lommer M."/>
            <person name="Specht M."/>
            <person name="Roy A.S."/>
            <person name="Kraemer L."/>
            <person name="Andreson R."/>
            <person name="Gutowska M.A."/>
            <person name="Wolf J."/>
            <person name="Bergner S.V."/>
            <person name="Schilhabel M.B."/>
            <person name="Klostermeier U.C."/>
            <person name="Beiko R.G."/>
            <person name="Rosenstiel P."/>
            <person name="Hippler M."/>
            <person name="Laroche J."/>
        </authorList>
    </citation>
    <scope>NUCLEOTIDE SEQUENCE [LARGE SCALE GENOMIC DNA]</scope>
    <source>
        <strain evidence="1 2">CCMP1005</strain>
    </source>
</reference>
<comment type="caution">
    <text evidence="1">The sequence shown here is derived from an EMBL/GenBank/DDBJ whole genome shotgun (WGS) entry which is preliminary data.</text>
</comment>
<sequence>MVRVDTKLNVRAQTTVKTAGSEVEGLERVAMMKTGTPGTVYGLSNRRDTDRYDGRGLKMAIPKTMNTAALFAAALVELKFGKDPQVEETGVITGKEMLTNNPGPL</sequence>
<organism evidence="1 2">
    <name type="scientific">Thalassiosira oceanica</name>
    <name type="common">Marine diatom</name>
    <dbReference type="NCBI Taxonomy" id="159749"/>
    <lineage>
        <taxon>Eukaryota</taxon>
        <taxon>Sar</taxon>
        <taxon>Stramenopiles</taxon>
        <taxon>Ochrophyta</taxon>
        <taxon>Bacillariophyta</taxon>
        <taxon>Coscinodiscophyceae</taxon>
        <taxon>Thalassiosirophycidae</taxon>
        <taxon>Thalassiosirales</taxon>
        <taxon>Thalassiosiraceae</taxon>
        <taxon>Thalassiosira</taxon>
    </lineage>
</organism>
<dbReference type="Proteomes" id="UP000266841">
    <property type="component" value="Unassembled WGS sequence"/>
</dbReference>